<proteinExistence type="predicted"/>
<evidence type="ECO:0000313" key="3">
    <source>
        <dbReference type="Proteomes" id="UP001597371"/>
    </source>
</evidence>
<evidence type="ECO:0000259" key="1">
    <source>
        <dbReference type="Pfam" id="PF16998"/>
    </source>
</evidence>
<gene>
    <name evidence="2" type="ORF">ACFSKQ_07205</name>
</gene>
<dbReference type="Proteomes" id="UP001597371">
    <property type="component" value="Unassembled WGS sequence"/>
</dbReference>
<dbReference type="Pfam" id="PF16998">
    <property type="entry name" value="17kDa_Anti_2"/>
    <property type="match status" value="1"/>
</dbReference>
<reference evidence="3" key="1">
    <citation type="journal article" date="2019" name="Int. J. Syst. Evol. Microbiol.">
        <title>The Global Catalogue of Microorganisms (GCM) 10K type strain sequencing project: providing services to taxonomists for standard genome sequencing and annotation.</title>
        <authorList>
            <consortium name="The Broad Institute Genomics Platform"/>
            <consortium name="The Broad Institute Genome Sequencing Center for Infectious Disease"/>
            <person name="Wu L."/>
            <person name="Ma J."/>
        </authorList>
    </citation>
    <scope>NUCLEOTIDE SEQUENCE [LARGE SCALE GENOMIC DNA]</scope>
    <source>
        <strain evidence="3">ZS-35-S2</strain>
    </source>
</reference>
<protein>
    <submittedName>
        <fullName evidence="2">RT0821/Lpp0805 family surface protein</fullName>
    </submittedName>
</protein>
<name>A0ABW5CNB3_9HYPH</name>
<evidence type="ECO:0000313" key="2">
    <source>
        <dbReference type="EMBL" id="MFD2237253.1"/>
    </source>
</evidence>
<organism evidence="2 3">
    <name type="scientific">Aureimonas populi</name>
    <dbReference type="NCBI Taxonomy" id="1701758"/>
    <lineage>
        <taxon>Bacteria</taxon>
        <taxon>Pseudomonadati</taxon>
        <taxon>Pseudomonadota</taxon>
        <taxon>Alphaproteobacteria</taxon>
        <taxon>Hyphomicrobiales</taxon>
        <taxon>Aurantimonadaceae</taxon>
        <taxon>Aureimonas</taxon>
    </lineage>
</organism>
<keyword evidence="3" id="KW-1185">Reference proteome</keyword>
<dbReference type="EMBL" id="JBHUIJ010000006">
    <property type="protein sequence ID" value="MFD2237253.1"/>
    <property type="molecule type" value="Genomic_DNA"/>
</dbReference>
<sequence>MISIRPSLFLTLCIAVSGCTVISGQGLEDMVDRSLVTGSIAPPISDPEIDSDGRAVRNAVSAADLSTVEARPLAWANPQTGATGSITAITEERAGGRICRAFTTSRQRFDGIALYAGEACTAGQGEWTLTRFTTND</sequence>
<comment type="caution">
    <text evidence="2">The sequence shown here is derived from an EMBL/GenBank/DDBJ whole genome shotgun (WGS) entry which is preliminary data.</text>
</comment>
<dbReference type="RefSeq" id="WP_209736621.1">
    <property type="nucleotide sequence ID" value="NZ_CP072611.1"/>
</dbReference>
<dbReference type="InterPro" id="IPR032635">
    <property type="entry name" value="Anti_2"/>
</dbReference>
<feature type="domain" description="Surface antigen" evidence="1">
    <location>
        <begin position="30"/>
        <end position="133"/>
    </location>
</feature>
<dbReference type="PROSITE" id="PS51257">
    <property type="entry name" value="PROKAR_LIPOPROTEIN"/>
    <property type="match status" value="1"/>
</dbReference>
<accession>A0ABW5CNB3</accession>